<dbReference type="NCBIfam" id="TIGR00377">
    <property type="entry name" value="ant_ant_sig"/>
    <property type="match status" value="1"/>
</dbReference>
<feature type="domain" description="STAS" evidence="3">
    <location>
        <begin position="17"/>
        <end position="104"/>
    </location>
</feature>
<dbReference type="InterPro" id="IPR036513">
    <property type="entry name" value="STAS_dom_sf"/>
</dbReference>
<dbReference type="Pfam" id="PF13466">
    <property type="entry name" value="STAS_2"/>
    <property type="match status" value="1"/>
</dbReference>
<evidence type="ECO:0000259" key="3">
    <source>
        <dbReference type="PROSITE" id="PS50801"/>
    </source>
</evidence>
<dbReference type="PROSITE" id="PS50801">
    <property type="entry name" value="STAS"/>
    <property type="match status" value="1"/>
</dbReference>
<dbReference type="PANTHER" id="PTHR33495:SF2">
    <property type="entry name" value="ANTI-SIGMA FACTOR ANTAGONIST TM_1081-RELATED"/>
    <property type="match status" value="1"/>
</dbReference>
<organism evidence="4 5">
    <name type="scientific">Nonomuraea antimicrobica</name>
    <dbReference type="NCBI Taxonomy" id="561173"/>
    <lineage>
        <taxon>Bacteria</taxon>
        <taxon>Bacillati</taxon>
        <taxon>Actinomycetota</taxon>
        <taxon>Actinomycetes</taxon>
        <taxon>Streptosporangiales</taxon>
        <taxon>Streptosporangiaceae</taxon>
        <taxon>Nonomuraea</taxon>
    </lineage>
</organism>
<evidence type="ECO:0000313" key="4">
    <source>
        <dbReference type="EMBL" id="GAA3646630.1"/>
    </source>
</evidence>
<accession>A0ABP7B214</accession>
<proteinExistence type="inferred from homology"/>
<dbReference type="InterPro" id="IPR002645">
    <property type="entry name" value="STAS_dom"/>
</dbReference>
<comment type="caution">
    <text evidence="4">The sequence shown here is derived from an EMBL/GenBank/DDBJ whole genome shotgun (WGS) entry which is preliminary data.</text>
</comment>
<reference evidence="5" key="1">
    <citation type="journal article" date="2019" name="Int. J. Syst. Evol. Microbiol.">
        <title>The Global Catalogue of Microorganisms (GCM) 10K type strain sequencing project: providing services to taxonomists for standard genome sequencing and annotation.</title>
        <authorList>
            <consortium name="The Broad Institute Genomics Platform"/>
            <consortium name="The Broad Institute Genome Sequencing Center for Infectious Disease"/>
            <person name="Wu L."/>
            <person name="Ma J."/>
        </authorList>
    </citation>
    <scope>NUCLEOTIDE SEQUENCE [LARGE SCALE GENOMIC DNA]</scope>
    <source>
        <strain evidence="5">JCM 16904</strain>
    </source>
</reference>
<dbReference type="EMBL" id="BAAAZP010000009">
    <property type="protein sequence ID" value="GAA3646630.1"/>
    <property type="molecule type" value="Genomic_DNA"/>
</dbReference>
<name>A0ABP7B214_9ACTN</name>
<dbReference type="PANTHER" id="PTHR33495">
    <property type="entry name" value="ANTI-SIGMA FACTOR ANTAGONIST TM_1081-RELATED-RELATED"/>
    <property type="match status" value="1"/>
</dbReference>
<sequence length="104" mass="10868">MNTLDLRLVVHAPAGALTLDGDLDLSSSPLLQPLVDTALEKGCTCLTIDTAGLEFCDSNGLEALLHAQSCLLAAGGHMELTHVHGMLRRVLDVTGLSKAFSTSP</sequence>
<protein>
    <recommendedName>
        <fullName evidence="2">Anti-sigma factor antagonist</fullName>
    </recommendedName>
</protein>
<evidence type="ECO:0000313" key="5">
    <source>
        <dbReference type="Proteomes" id="UP001500902"/>
    </source>
</evidence>
<dbReference type="SUPFAM" id="SSF52091">
    <property type="entry name" value="SpoIIaa-like"/>
    <property type="match status" value="1"/>
</dbReference>
<dbReference type="InterPro" id="IPR058548">
    <property type="entry name" value="MlaB-like_STAS"/>
</dbReference>
<evidence type="ECO:0000256" key="1">
    <source>
        <dbReference type="ARBA" id="ARBA00009013"/>
    </source>
</evidence>
<dbReference type="Gene3D" id="3.30.750.24">
    <property type="entry name" value="STAS domain"/>
    <property type="match status" value="1"/>
</dbReference>
<comment type="similarity">
    <text evidence="1 2">Belongs to the anti-sigma-factor antagonist family.</text>
</comment>
<dbReference type="RefSeq" id="WP_344872825.1">
    <property type="nucleotide sequence ID" value="NZ_BAAAZP010000009.1"/>
</dbReference>
<dbReference type="Proteomes" id="UP001500902">
    <property type="component" value="Unassembled WGS sequence"/>
</dbReference>
<keyword evidence="5" id="KW-1185">Reference proteome</keyword>
<dbReference type="InterPro" id="IPR003658">
    <property type="entry name" value="Anti-sigma_ant"/>
</dbReference>
<dbReference type="CDD" id="cd07043">
    <property type="entry name" value="STAS_anti-anti-sigma_factors"/>
    <property type="match status" value="1"/>
</dbReference>
<evidence type="ECO:0000256" key="2">
    <source>
        <dbReference type="RuleBase" id="RU003749"/>
    </source>
</evidence>
<gene>
    <name evidence="4" type="ORF">GCM10022224_006800</name>
</gene>